<gene>
    <name evidence="4" type="ORF">WJX81_002577</name>
</gene>
<evidence type="ECO:0000313" key="5">
    <source>
        <dbReference type="Proteomes" id="UP001445335"/>
    </source>
</evidence>
<dbReference type="Gene3D" id="1.20.58.1480">
    <property type="match status" value="1"/>
</dbReference>
<dbReference type="PANTHER" id="PTHR46732:SF8">
    <property type="entry name" value="ATP-DEPENDENT PROTEASE LA (LON) DOMAIN PROTEIN"/>
    <property type="match status" value="1"/>
</dbReference>
<dbReference type="InterPro" id="IPR034750">
    <property type="entry name" value="CULT"/>
</dbReference>
<dbReference type="InterPro" id="IPR015947">
    <property type="entry name" value="PUA-like_sf"/>
</dbReference>
<dbReference type="InterPro" id="IPR003111">
    <property type="entry name" value="Lon_prtase_N"/>
</dbReference>
<feature type="domain" description="CULT" evidence="3">
    <location>
        <begin position="369"/>
        <end position="476"/>
    </location>
</feature>
<evidence type="ECO:0000313" key="4">
    <source>
        <dbReference type="EMBL" id="KAK9843691.1"/>
    </source>
</evidence>
<dbReference type="Gene3D" id="2.30.130.40">
    <property type="entry name" value="LON domain-like"/>
    <property type="match status" value="1"/>
</dbReference>
<dbReference type="SMART" id="SM00464">
    <property type="entry name" value="LON"/>
    <property type="match status" value="1"/>
</dbReference>
<name>A0AAW1SC59_9CHLO</name>
<dbReference type="EMBL" id="JALJOU010000005">
    <property type="protein sequence ID" value="KAK9843691.1"/>
    <property type="molecule type" value="Genomic_DNA"/>
</dbReference>
<dbReference type="AlphaFoldDB" id="A0AAW1SC59"/>
<evidence type="ECO:0000259" key="2">
    <source>
        <dbReference type="PROSITE" id="PS51787"/>
    </source>
</evidence>
<protein>
    <recommendedName>
        <fullName evidence="6">Protein cereblon</fullName>
    </recommendedName>
</protein>
<evidence type="ECO:0008006" key="6">
    <source>
        <dbReference type="Google" id="ProtNLM"/>
    </source>
</evidence>
<dbReference type="InterPro" id="IPR046336">
    <property type="entry name" value="Lon_prtase_N_sf"/>
</dbReference>
<feature type="region of interest" description="Disordered" evidence="1">
    <location>
        <begin position="86"/>
        <end position="129"/>
    </location>
</feature>
<accession>A0AAW1SC59</accession>
<proteinExistence type="predicted"/>
<sequence length="488" mass="52622">MPTEASDSGSELVEASSSGLLLAFSTSPPPTAALEWPLGNEPFSRNNSYLTVDDMRNGAAQPTQPHERAIVPYVAPGIPDLAVAAQSSASAMSEDSDDGEWDLLVSPDDLQLNSSPESSAEDSDDDRQPVDLCAAGRHSYLGACDTLMGVAGWLEDGFECRLPLLAFEGCVLVPGETLPLRMGPPLATHVGLRSAAVEQALAAPPPLSRLIAVACDSGCRRGGWTMGCTAELHQIKRLADGSINCLARGRQRVRLRLAPHISAGEQCSAAARIMADARPAPVPKEARANAAAWAPWAWRAMDADVLAVHARRTAADILPRVAEFQGDALALSYWLTRSLPLEAASRQALLAESSAAARLRRTISLLALRAPLRCVTCSAQIAKQDDVVEVSDEGAGALFVNNHGSLYDLLTLRVAYGVSLRGEATEEYTWFPGYSWRLAYCRGCSAHLGWLFRAVDLRRSPHHFWGFKRQAFTVHGRMHGPHRLQHRA</sequence>
<evidence type="ECO:0000259" key="3">
    <source>
        <dbReference type="PROSITE" id="PS51788"/>
    </source>
</evidence>
<evidence type="ECO:0000256" key="1">
    <source>
        <dbReference type="SAM" id="MobiDB-lite"/>
    </source>
</evidence>
<reference evidence="4 5" key="1">
    <citation type="journal article" date="2024" name="Nat. Commun.">
        <title>Phylogenomics reveals the evolutionary origins of lichenization in chlorophyte algae.</title>
        <authorList>
            <person name="Puginier C."/>
            <person name="Libourel C."/>
            <person name="Otte J."/>
            <person name="Skaloud P."/>
            <person name="Haon M."/>
            <person name="Grisel S."/>
            <person name="Petersen M."/>
            <person name="Berrin J.G."/>
            <person name="Delaux P.M."/>
            <person name="Dal Grande F."/>
            <person name="Keller J."/>
        </authorList>
    </citation>
    <scope>NUCLEOTIDE SEQUENCE [LARGE SCALE GENOMIC DNA]</scope>
    <source>
        <strain evidence="4 5">SAG 245.80</strain>
    </source>
</reference>
<dbReference type="Gene3D" id="2.170.150.20">
    <property type="entry name" value="Peptide methionine sulfoxide reductase"/>
    <property type="match status" value="1"/>
</dbReference>
<dbReference type="Pfam" id="PF02190">
    <property type="entry name" value="LON_substr_bdg"/>
    <property type="match status" value="1"/>
</dbReference>
<dbReference type="SUPFAM" id="SSF88697">
    <property type="entry name" value="PUA domain-like"/>
    <property type="match status" value="1"/>
</dbReference>
<dbReference type="CDD" id="cd15777">
    <property type="entry name" value="CRBN_C_like"/>
    <property type="match status" value="1"/>
</dbReference>
<keyword evidence="5" id="KW-1185">Reference proteome</keyword>
<feature type="domain" description="Lon N-terminal" evidence="2">
    <location>
        <begin position="162"/>
        <end position="370"/>
    </location>
</feature>
<comment type="caution">
    <text evidence="4">The sequence shown here is derived from an EMBL/GenBank/DDBJ whole genome shotgun (WGS) entry which is preliminary data.</text>
</comment>
<dbReference type="Proteomes" id="UP001445335">
    <property type="component" value="Unassembled WGS sequence"/>
</dbReference>
<dbReference type="PROSITE" id="PS51787">
    <property type="entry name" value="LON_N"/>
    <property type="match status" value="1"/>
</dbReference>
<dbReference type="PANTHER" id="PTHR46732">
    <property type="entry name" value="ATP-DEPENDENT PROTEASE LA (LON) DOMAIN PROTEIN"/>
    <property type="match status" value="1"/>
</dbReference>
<dbReference type="PROSITE" id="PS51788">
    <property type="entry name" value="CULT"/>
    <property type="match status" value="1"/>
</dbReference>
<dbReference type="FunFam" id="2.170.150.20:FF:000007">
    <property type="entry name" value="Protein cereblon"/>
    <property type="match status" value="1"/>
</dbReference>
<organism evidence="4 5">
    <name type="scientific">Elliptochloris bilobata</name>
    <dbReference type="NCBI Taxonomy" id="381761"/>
    <lineage>
        <taxon>Eukaryota</taxon>
        <taxon>Viridiplantae</taxon>
        <taxon>Chlorophyta</taxon>
        <taxon>core chlorophytes</taxon>
        <taxon>Trebouxiophyceae</taxon>
        <taxon>Trebouxiophyceae incertae sedis</taxon>
        <taxon>Elliptochloris clade</taxon>
        <taxon>Elliptochloris</taxon>
    </lineage>
</organism>